<dbReference type="Gene3D" id="3.40.640.10">
    <property type="entry name" value="Type I PLP-dependent aspartate aminotransferase-like (Major domain)"/>
    <property type="match status" value="1"/>
</dbReference>
<dbReference type="GO" id="GO:0006545">
    <property type="term" value="P:glycine biosynthetic process"/>
    <property type="evidence" value="ECO:0007669"/>
    <property type="project" value="TreeGrafter"/>
</dbReference>
<evidence type="ECO:0000256" key="1">
    <source>
        <dbReference type="ARBA" id="ARBA00001933"/>
    </source>
</evidence>
<dbReference type="PANTHER" id="PTHR48097:SF9">
    <property type="entry name" value="L-THREONINE ALDOLASE"/>
    <property type="match status" value="1"/>
</dbReference>
<comment type="cofactor">
    <cofactor evidence="1">
        <name>pyridoxal 5'-phosphate</name>
        <dbReference type="ChEBI" id="CHEBI:597326"/>
    </cofactor>
</comment>
<keyword evidence="4" id="KW-0732">Signal</keyword>
<dbReference type="Proteomes" id="UP000184287">
    <property type="component" value="Unassembled WGS sequence"/>
</dbReference>
<dbReference type="GO" id="GO:0008732">
    <property type="term" value="F:L-allo-threonine aldolase activity"/>
    <property type="evidence" value="ECO:0007669"/>
    <property type="project" value="TreeGrafter"/>
</dbReference>
<dbReference type="GO" id="GO:0006567">
    <property type="term" value="P:L-threonine catabolic process"/>
    <property type="evidence" value="ECO:0007669"/>
    <property type="project" value="TreeGrafter"/>
</dbReference>
<dbReference type="GO" id="GO:0005829">
    <property type="term" value="C:cytosol"/>
    <property type="evidence" value="ECO:0007669"/>
    <property type="project" value="TreeGrafter"/>
</dbReference>
<accession>A0A1M5NH09</accession>
<feature type="domain" description="Aromatic amino acid beta-eliminating lyase/threonine aldolase" evidence="5">
    <location>
        <begin position="75"/>
        <end position="325"/>
    </location>
</feature>
<name>A0A1M5NH09_9SPHI</name>
<evidence type="ECO:0000256" key="2">
    <source>
        <dbReference type="ARBA" id="ARBA00006966"/>
    </source>
</evidence>
<dbReference type="PANTHER" id="PTHR48097">
    <property type="entry name" value="L-THREONINE ALDOLASE-RELATED"/>
    <property type="match status" value="1"/>
</dbReference>
<sequence>MDSIKRRNFIKIAALSSIPLSLPILPAVASAEKPSLNPEKDTERVYFVYDGIFYQPIDFIQKLQDIQQLRPIQKDFYAQGGVMKDLLAKCCEITGKEAAIYMPSGTMANQLAIHVLAGTKPKALVQETSHVYRDEADAAQTVFNKRLIPLGKGMADFTLEELKEVIGYHKSEEAFEADIGVLSIETPVRRATNAFFPFEEMKKITAYCRSQGIRTHLDGARLHMSAAFTNRSIMEYAQLFDTVYLCLYKYLGAQGGAVLCGEKKVIDQMHHLVKVHGGSIFNNWSNAAMALHHLQDIDMVMKKVIEKSEALIVALNKIKGIKISPIVNGTNICHLRFDKSVDVSKVKKWLRDQKGIILGKLNDDGLIGMALNPTLLRMDNETLISAFREALSQ</sequence>
<feature type="chain" id="PRO_5012793458" evidence="4">
    <location>
        <begin position="30"/>
        <end position="393"/>
    </location>
</feature>
<dbReference type="PROSITE" id="PS51318">
    <property type="entry name" value="TAT"/>
    <property type="match status" value="1"/>
</dbReference>
<dbReference type="SUPFAM" id="SSF53383">
    <property type="entry name" value="PLP-dependent transferases"/>
    <property type="match status" value="1"/>
</dbReference>
<organism evidence="6 7">
    <name type="scientific">Pedobacter caeni</name>
    <dbReference type="NCBI Taxonomy" id="288992"/>
    <lineage>
        <taxon>Bacteria</taxon>
        <taxon>Pseudomonadati</taxon>
        <taxon>Bacteroidota</taxon>
        <taxon>Sphingobacteriia</taxon>
        <taxon>Sphingobacteriales</taxon>
        <taxon>Sphingobacteriaceae</taxon>
        <taxon>Pedobacter</taxon>
    </lineage>
</organism>
<feature type="signal peptide" evidence="4">
    <location>
        <begin position="1"/>
        <end position="29"/>
    </location>
</feature>
<dbReference type="Pfam" id="PF01212">
    <property type="entry name" value="Beta_elim_lyase"/>
    <property type="match status" value="1"/>
</dbReference>
<evidence type="ECO:0000313" key="7">
    <source>
        <dbReference type="Proteomes" id="UP000184287"/>
    </source>
</evidence>
<evidence type="ECO:0000256" key="3">
    <source>
        <dbReference type="ARBA" id="ARBA00022898"/>
    </source>
</evidence>
<protein>
    <submittedName>
        <fullName evidence="6">L-threonine aldolase</fullName>
    </submittedName>
</protein>
<gene>
    <name evidence="6" type="ORF">SAMN04488522_108141</name>
</gene>
<dbReference type="InterPro" id="IPR015421">
    <property type="entry name" value="PyrdxlP-dep_Trfase_major"/>
</dbReference>
<dbReference type="EMBL" id="FQUQ01000008">
    <property type="protein sequence ID" value="SHG88808.1"/>
    <property type="molecule type" value="Genomic_DNA"/>
</dbReference>
<dbReference type="AlphaFoldDB" id="A0A1M5NH09"/>
<evidence type="ECO:0000259" key="5">
    <source>
        <dbReference type="Pfam" id="PF01212"/>
    </source>
</evidence>
<evidence type="ECO:0000256" key="4">
    <source>
        <dbReference type="SAM" id="SignalP"/>
    </source>
</evidence>
<keyword evidence="7" id="KW-1185">Reference proteome</keyword>
<dbReference type="InterPro" id="IPR006311">
    <property type="entry name" value="TAT_signal"/>
</dbReference>
<proteinExistence type="inferred from homology"/>
<comment type="similarity">
    <text evidence="2">Belongs to the threonine aldolase family.</text>
</comment>
<dbReference type="RefSeq" id="WP_073238422.1">
    <property type="nucleotide sequence ID" value="NZ_FQUQ01000008.1"/>
</dbReference>
<keyword evidence="3" id="KW-0663">Pyridoxal phosphate</keyword>
<dbReference type="OrthoDB" id="9774495at2"/>
<reference evidence="7" key="1">
    <citation type="submission" date="2016-11" db="EMBL/GenBank/DDBJ databases">
        <authorList>
            <person name="Varghese N."/>
            <person name="Submissions S."/>
        </authorList>
    </citation>
    <scope>NUCLEOTIDE SEQUENCE [LARGE SCALE GENOMIC DNA]</scope>
    <source>
        <strain evidence="7">DSM 16990</strain>
    </source>
</reference>
<dbReference type="InterPro" id="IPR001597">
    <property type="entry name" value="ArAA_b-elim_lyase/Thr_aldolase"/>
</dbReference>
<dbReference type="STRING" id="288992.SAMN04488522_108141"/>
<evidence type="ECO:0000313" key="6">
    <source>
        <dbReference type="EMBL" id="SHG88808.1"/>
    </source>
</evidence>
<dbReference type="InterPro" id="IPR015424">
    <property type="entry name" value="PyrdxlP-dep_Trfase"/>
</dbReference>